<dbReference type="EMBL" id="CAXKWB010047810">
    <property type="protein sequence ID" value="CAL4165955.1"/>
    <property type="molecule type" value="Genomic_DNA"/>
</dbReference>
<dbReference type="InterPro" id="IPR036236">
    <property type="entry name" value="Znf_C2H2_sf"/>
</dbReference>
<keyword evidence="2" id="KW-0479">Metal-binding</keyword>
<proteinExistence type="inferred from homology"/>
<evidence type="ECO:0000313" key="11">
    <source>
        <dbReference type="Proteomes" id="UP001497623"/>
    </source>
</evidence>
<feature type="domain" description="C2H2-type" evidence="9">
    <location>
        <begin position="107"/>
        <end position="134"/>
    </location>
</feature>
<dbReference type="GO" id="GO:0008270">
    <property type="term" value="F:zinc ion binding"/>
    <property type="evidence" value="ECO:0007669"/>
    <property type="project" value="UniProtKB-KW"/>
</dbReference>
<evidence type="ECO:0000256" key="6">
    <source>
        <dbReference type="ARBA" id="ARBA00023242"/>
    </source>
</evidence>
<name>A0AAV2S7T7_MEGNR</name>
<dbReference type="InterPro" id="IPR050527">
    <property type="entry name" value="Snail/Krueppel_Znf"/>
</dbReference>
<dbReference type="SUPFAM" id="SSF57667">
    <property type="entry name" value="beta-beta-alpha zinc fingers"/>
    <property type="match status" value="1"/>
</dbReference>
<dbReference type="Proteomes" id="UP001497623">
    <property type="component" value="Unassembled WGS sequence"/>
</dbReference>
<dbReference type="PANTHER" id="PTHR24388:SF54">
    <property type="entry name" value="PROTEIN ESCARGOT"/>
    <property type="match status" value="1"/>
</dbReference>
<evidence type="ECO:0000256" key="4">
    <source>
        <dbReference type="ARBA" id="ARBA00022771"/>
    </source>
</evidence>
<dbReference type="GO" id="GO:0005634">
    <property type="term" value="C:nucleus"/>
    <property type="evidence" value="ECO:0007669"/>
    <property type="project" value="UniProtKB-SubCell"/>
</dbReference>
<keyword evidence="6" id="KW-0539">Nucleus</keyword>
<organism evidence="10 11">
    <name type="scientific">Meganyctiphanes norvegica</name>
    <name type="common">Northern krill</name>
    <name type="synonym">Thysanopoda norvegica</name>
    <dbReference type="NCBI Taxonomy" id="48144"/>
    <lineage>
        <taxon>Eukaryota</taxon>
        <taxon>Metazoa</taxon>
        <taxon>Ecdysozoa</taxon>
        <taxon>Arthropoda</taxon>
        <taxon>Crustacea</taxon>
        <taxon>Multicrustacea</taxon>
        <taxon>Malacostraca</taxon>
        <taxon>Eumalacostraca</taxon>
        <taxon>Eucarida</taxon>
        <taxon>Euphausiacea</taxon>
        <taxon>Euphausiidae</taxon>
        <taxon>Meganyctiphanes</taxon>
    </lineage>
</organism>
<evidence type="ECO:0000313" key="10">
    <source>
        <dbReference type="EMBL" id="CAL4165955.1"/>
    </source>
</evidence>
<comment type="similarity">
    <text evidence="7">Belongs to the snail C2H2-type zinc-finger protein family.</text>
</comment>
<dbReference type="Gene3D" id="3.30.160.60">
    <property type="entry name" value="Classic Zinc Finger"/>
    <property type="match status" value="2"/>
</dbReference>
<dbReference type="AlphaFoldDB" id="A0AAV2S7T7"/>
<dbReference type="PANTHER" id="PTHR24388">
    <property type="entry name" value="ZINC FINGER PROTEIN"/>
    <property type="match status" value="1"/>
</dbReference>
<keyword evidence="3" id="KW-0677">Repeat</keyword>
<evidence type="ECO:0000256" key="5">
    <source>
        <dbReference type="ARBA" id="ARBA00022833"/>
    </source>
</evidence>
<keyword evidence="4 8" id="KW-0863">Zinc-finger</keyword>
<comment type="caution">
    <text evidence="10">The sequence shown here is derived from an EMBL/GenBank/DDBJ whole genome shotgun (WGS) entry which is preliminary data.</text>
</comment>
<comment type="subcellular location">
    <subcellularLocation>
        <location evidence="1">Nucleus</location>
    </subcellularLocation>
</comment>
<dbReference type="PROSITE" id="PS50157">
    <property type="entry name" value="ZINC_FINGER_C2H2_2"/>
    <property type="match status" value="1"/>
</dbReference>
<dbReference type="InterPro" id="IPR013087">
    <property type="entry name" value="Znf_C2H2_type"/>
</dbReference>
<keyword evidence="5" id="KW-0862">Zinc</keyword>
<evidence type="ECO:0000256" key="2">
    <source>
        <dbReference type="ARBA" id="ARBA00022723"/>
    </source>
</evidence>
<accession>A0AAV2S7T7</accession>
<evidence type="ECO:0000256" key="8">
    <source>
        <dbReference type="PROSITE-ProRule" id="PRU00042"/>
    </source>
</evidence>
<dbReference type="SMART" id="SM00355">
    <property type="entry name" value="ZnF_C2H2"/>
    <property type="match status" value="5"/>
</dbReference>
<reference evidence="10 11" key="1">
    <citation type="submission" date="2024-05" db="EMBL/GenBank/DDBJ databases">
        <authorList>
            <person name="Wallberg A."/>
        </authorList>
    </citation>
    <scope>NUCLEOTIDE SEQUENCE [LARGE SCALE GENOMIC DNA]</scope>
</reference>
<evidence type="ECO:0000256" key="3">
    <source>
        <dbReference type="ARBA" id="ARBA00022737"/>
    </source>
</evidence>
<gene>
    <name evidence="10" type="ORF">MNOR_LOCUS33333</name>
</gene>
<protein>
    <recommendedName>
        <fullName evidence="9">C2H2-type domain-containing protein</fullName>
    </recommendedName>
</protein>
<evidence type="ECO:0000256" key="7">
    <source>
        <dbReference type="ARBA" id="ARBA00037948"/>
    </source>
</evidence>
<keyword evidence="11" id="KW-1185">Reference proteome</keyword>
<dbReference type="PROSITE" id="PS00028">
    <property type="entry name" value="ZINC_FINGER_C2H2_1"/>
    <property type="match status" value="1"/>
</dbReference>
<evidence type="ECO:0000256" key="1">
    <source>
        <dbReference type="ARBA" id="ARBA00004123"/>
    </source>
</evidence>
<dbReference type="GO" id="GO:0000978">
    <property type="term" value="F:RNA polymerase II cis-regulatory region sequence-specific DNA binding"/>
    <property type="evidence" value="ECO:0007669"/>
    <property type="project" value="TreeGrafter"/>
</dbReference>
<dbReference type="GO" id="GO:0000981">
    <property type="term" value="F:DNA-binding transcription factor activity, RNA polymerase II-specific"/>
    <property type="evidence" value="ECO:0007669"/>
    <property type="project" value="TreeGrafter"/>
</dbReference>
<evidence type="ECO:0000259" key="9">
    <source>
        <dbReference type="PROSITE" id="PS50157"/>
    </source>
</evidence>
<sequence length="393" mass="45919">MNSQEIIKKEMDPAGDEYESHVYIKEEEDLMHLELKQELEPCSDISLASNSQNILSAYPNINRNNFHCHKISCNYSTVNEMDLKKHVCSSSKNRSVLRRKHISRRQYQCSQCGRKFLRKQLLDDHQKSHLTVKYEMDASEDYSMDVKIEEHPVQVEIKQEIEPHSNLLLTDNSQMGASEDYSMDVKIEEHPVQVESKLEIEPHSNLSLKYNSQIGASEDYSMDVKIEEHPVQVEIKQEIEPHSNLSLKDNSQMGASEDYSMDMKIEEHPVQVELKQEIEPHSDLLLPDNSQCISTDYTEISRNKFHCYKIDCDYSTGSEFDLSVHQQNHLAHKFHCYKIDCDYSTGSELDLSVHQQKHRGHVKYPCSHCYMFYFRKCDLTKHQKTGECYPLFK</sequence>